<keyword evidence="4" id="KW-1185">Reference proteome</keyword>
<dbReference type="Pfam" id="PF00975">
    <property type="entry name" value="Thioesterase"/>
    <property type="match status" value="1"/>
</dbReference>
<evidence type="ECO:0000313" key="3">
    <source>
        <dbReference type="EMBL" id="MBP4137067.1"/>
    </source>
</evidence>
<dbReference type="InterPro" id="IPR012223">
    <property type="entry name" value="TEII"/>
</dbReference>
<evidence type="ECO:0000256" key="1">
    <source>
        <dbReference type="ARBA" id="ARBA00007169"/>
    </source>
</evidence>
<reference evidence="3 4" key="1">
    <citation type="submission" date="2021-03" db="EMBL/GenBank/DDBJ databases">
        <title>Flavobacterium Flabelliformis Sp. Nov. And Flavobacterium Geliluteum Sp. Nov., Two Novel Multidrug Resistant Psychrophilic Species Isolated From Antarctica.</title>
        <authorList>
            <person name="Kralova S."/>
            <person name="Busse H.J."/>
            <person name="Bezdicek M."/>
            <person name="Nykrynova M."/>
            <person name="Kroupova E."/>
            <person name="Krsek D."/>
            <person name="Sedlacek I."/>
        </authorList>
    </citation>
    <scope>NUCLEOTIDE SEQUENCE [LARGE SCALE GENOMIC DNA]</scope>
    <source>
        <strain evidence="3 4">P7388</strain>
    </source>
</reference>
<dbReference type="AlphaFoldDB" id="A0A941AXX4"/>
<dbReference type="RefSeq" id="WP_210665108.1">
    <property type="nucleotide sequence ID" value="NZ_JAGFBV010000003.1"/>
</dbReference>
<dbReference type="Gene3D" id="3.40.50.1820">
    <property type="entry name" value="alpha/beta hydrolase"/>
    <property type="match status" value="1"/>
</dbReference>
<organism evidence="3 4">
    <name type="scientific">Flavobacterium geliluteum</name>
    <dbReference type="NCBI Taxonomy" id="2816120"/>
    <lineage>
        <taxon>Bacteria</taxon>
        <taxon>Pseudomonadati</taxon>
        <taxon>Bacteroidota</taxon>
        <taxon>Flavobacteriia</taxon>
        <taxon>Flavobacteriales</taxon>
        <taxon>Flavobacteriaceae</taxon>
        <taxon>Flavobacterium</taxon>
    </lineage>
</organism>
<dbReference type="PANTHER" id="PTHR11487">
    <property type="entry name" value="THIOESTERASE"/>
    <property type="match status" value="1"/>
</dbReference>
<evidence type="ECO:0000259" key="2">
    <source>
        <dbReference type="Pfam" id="PF00975"/>
    </source>
</evidence>
<gene>
    <name evidence="3" type="ORF">J3495_03115</name>
</gene>
<feature type="domain" description="Thioesterase" evidence="2">
    <location>
        <begin position="5"/>
        <end position="225"/>
    </location>
</feature>
<proteinExistence type="inferred from homology"/>
<dbReference type="Proteomes" id="UP000675047">
    <property type="component" value="Unassembled WGS sequence"/>
</dbReference>
<dbReference type="InterPro" id="IPR001031">
    <property type="entry name" value="Thioesterase"/>
</dbReference>
<evidence type="ECO:0000313" key="4">
    <source>
        <dbReference type="Proteomes" id="UP000675047"/>
    </source>
</evidence>
<dbReference type="PANTHER" id="PTHR11487:SF0">
    <property type="entry name" value="S-ACYL FATTY ACID SYNTHASE THIOESTERASE, MEDIUM CHAIN"/>
    <property type="match status" value="1"/>
</dbReference>
<sequence length="233" mass="26332">MKKKQLFLLHFAGGNIYSFEFLKSIYTDFEMIPIELPGRGKRIKEKLLTSYKEAINDIYSQIITMLNGAPFMIYGHSLGATLALGVTDLLEKNNTQPQCLIVSGNPGPGVVTERERSDLDRADFISMLKGLGGLTDELLQSEELLDFVLPILRADFKIVEGDTFVENTIVKAPIIAVMGDLEKYVGSITNWKIHTLSEFNSYVLKGNHFFIYNNADKLIEIFEASYKEYKILM</sequence>
<dbReference type="EMBL" id="JAGFBV010000003">
    <property type="protein sequence ID" value="MBP4137067.1"/>
    <property type="molecule type" value="Genomic_DNA"/>
</dbReference>
<name>A0A941AXX4_9FLAO</name>
<accession>A0A941AXX4</accession>
<comment type="similarity">
    <text evidence="1">Belongs to the thioesterase family.</text>
</comment>
<dbReference type="SUPFAM" id="SSF53474">
    <property type="entry name" value="alpha/beta-Hydrolases"/>
    <property type="match status" value="1"/>
</dbReference>
<dbReference type="InterPro" id="IPR029058">
    <property type="entry name" value="AB_hydrolase_fold"/>
</dbReference>
<dbReference type="GO" id="GO:0008610">
    <property type="term" value="P:lipid biosynthetic process"/>
    <property type="evidence" value="ECO:0007669"/>
    <property type="project" value="TreeGrafter"/>
</dbReference>
<protein>
    <submittedName>
        <fullName evidence="3">Thioesterase</fullName>
    </submittedName>
</protein>
<comment type="caution">
    <text evidence="3">The sequence shown here is derived from an EMBL/GenBank/DDBJ whole genome shotgun (WGS) entry which is preliminary data.</text>
</comment>